<dbReference type="KEGG" id="nst:Nstercoris_00051"/>
<comment type="similarity">
    <text evidence="4">Belongs to the glycosyltransferase 104 family.</text>
</comment>
<evidence type="ECO:0000256" key="3">
    <source>
        <dbReference type="ARBA" id="ARBA00024303"/>
    </source>
</evidence>
<sequence>MRWDIFCRVIDNYGDAGVCWRLARQLTTEFDMTVRLLVDNLAVLQQICPEIDHSLALQSVQNVQVMQWTEPFPQLVPADVVIEAFGCELPTSYVATMATNAEKRSINSCWINLEYLSAESWVADYHKLPSPHPHFPLAKYFFFPGFTKETGGLIRETNLLAQRDALRVDRTKLWQELAMHEPTTDEIVVSLFCYSHAPISYLLEAWAASSYPVRCLLPQGVATEQVAEWAGKTHLTVGERMRRGSLTIEVIPFLSQENYDRLLWACDCNFVRGEDSFVRAQWAARSIIWQIYPQQENAHLPKLQAFLDLYCQGLAAKPTAALRALHQAWNSNQSLDWDAYWVYHKVLRQHAVAWADRLIRMPDLTTNLVNFCQNK</sequence>
<dbReference type="InterPro" id="IPR016633">
    <property type="entry name" value="EarP"/>
</dbReference>
<evidence type="ECO:0000256" key="5">
    <source>
        <dbReference type="ARBA" id="ARBA00024416"/>
    </source>
</evidence>
<name>A0A4Y1YIA7_9PROT</name>
<evidence type="ECO:0000256" key="1">
    <source>
        <dbReference type="ARBA" id="ARBA00022676"/>
    </source>
</evidence>
<evidence type="ECO:0000256" key="6">
    <source>
        <dbReference type="ARBA" id="ARBA00030025"/>
    </source>
</evidence>
<evidence type="ECO:0000313" key="8">
    <source>
        <dbReference type="EMBL" id="BBL33826.1"/>
    </source>
</evidence>
<keyword evidence="9" id="KW-1185">Reference proteome</keyword>
<protein>
    <recommendedName>
        <fullName evidence="5">Protein-arginine rhamnosyltransferase</fullName>
    </recommendedName>
    <alternativeName>
        <fullName evidence="6">EF-P arginine rhamnosyltransferase</fullName>
    </alternativeName>
</protein>
<reference evidence="8 9" key="1">
    <citation type="submission" date="2019-06" db="EMBL/GenBank/DDBJ databases">
        <title>Nitrosomonas stercoris KYUHI-S whole genome shotgun sequence.</title>
        <authorList>
            <person name="Nakagawa T."/>
            <person name="Tsuchiya Y."/>
            <person name="Takahashi R."/>
        </authorList>
    </citation>
    <scope>NUCLEOTIDE SEQUENCE [LARGE SCALE GENOMIC DNA]</scope>
    <source>
        <strain evidence="8 9">KYUHI-S</strain>
    </source>
</reference>
<evidence type="ECO:0000256" key="4">
    <source>
        <dbReference type="ARBA" id="ARBA00024346"/>
    </source>
</evidence>
<dbReference type="PIRSF" id="PIRSF015557">
    <property type="entry name" value="UCP015557"/>
    <property type="match status" value="1"/>
</dbReference>
<gene>
    <name evidence="8" type="ORF">Nstercoris_00051</name>
</gene>
<dbReference type="NCBIfam" id="TIGR03837">
    <property type="entry name" value="efp_Arg_rhamno"/>
    <property type="match status" value="1"/>
</dbReference>
<comment type="function">
    <text evidence="3">Protein-arginine rhamnosyltransferase that catalyzes the transfer of a single rhamnose to elongation factor P (EF-P) on 'Lys-32', a modification required for EF-P-dependent rescue of polyproline stalled ribosomes.</text>
</comment>
<dbReference type="AlphaFoldDB" id="A0A4Y1YIA7"/>
<keyword evidence="2" id="KW-0808">Transferase</keyword>
<dbReference type="EMBL" id="AP019755">
    <property type="protein sequence ID" value="BBL33826.1"/>
    <property type="molecule type" value="Genomic_DNA"/>
</dbReference>
<accession>A0A4Y1YIA7</accession>
<evidence type="ECO:0000256" key="7">
    <source>
        <dbReference type="ARBA" id="ARBA00048472"/>
    </source>
</evidence>
<dbReference type="GO" id="GO:0106361">
    <property type="term" value="F:protein-arginine rhamnosyltransferase activity"/>
    <property type="evidence" value="ECO:0007669"/>
    <property type="project" value="InterPro"/>
</dbReference>
<proteinExistence type="inferred from homology"/>
<organism evidence="8 9">
    <name type="scientific">Nitrosomonas stercoris</name>
    <dbReference type="NCBI Taxonomy" id="1444684"/>
    <lineage>
        <taxon>Bacteria</taxon>
        <taxon>Pseudomonadati</taxon>
        <taxon>Pseudomonadota</taxon>
        <taxon>Betaproteobacteria</taxon>
        <taxon>Nitrosomonadales</taxon>
        <taxon>Nitrosomonadaceae</taxon>
        <taxon>Nitrosomonas</taxon>
    </lineage>
</organism>
<dbReference type="Pfam" id="PF10093">
    <property type="entry name" value="EarP"/>
    <property type="match status" value="1"/>
</dbReference>
<evidence type="ECO:0000256" key="2">
    <source>
        <dbReference type="ARBA" id="ARBA00022679"/>
    </source>
</evidence>
<dbReference type="Proteomes" id="UP000316473">
    <property type="component" value="Chromosome"/>
</dbReference>
<keyword evidence="1" id="KW-0328">Glycosyltransferase</keyword>
<comment type="catalytic activity">
    <reaction evidence="7">
        <text>dTDP-beta-L-rhamnose + L-arginyl-[protein] = N(omega)-(alpha-L-rhamnosyl)-L-arginyl-[protein] + dTDP + H(+)</text>
        <dbReference type="Rhea" id="RHEA:66692"/>
        <dbReference type="Rhea" id="RHEA-COMP:10532"/>
        <dbReference type="Rhea" id="RHEA-COMP:17096"/>
        <dbReference type="ChEBI" id="CHEBI:15378"/>
        <dbReference type="ChEBI" id="CHEBI:29965"/>
        <dbReference type="ChEBI" id="CHEBI:57510"/>
        <dbReference type="ChEBI" id="CHEBI:58369"/>
        <dbReference type="ChEBI" id="CHEBI:167445"/>
    </reaction>
    <physiologicalReaction direction="left-to-right" evidence="7">
        <dbReference type="Rhea" id="RHEA:66693"/>
    </physiologicalReaction>
</comment>
<evidence type="ECO:0000313" key="9">
    <source>
        <dbReference type="Proteomes" id="UP000316473"/>
    </source>
</evidence>